<dbReference type="PANTHER" id="PTHR33231:SF1">
    <property type="entry name" value="30S RIBOSOMAL PROTEIN"/>
    <property type="match status" value="1"/>
</dbReference>
<comment type="caution">
    <text evidence="2">The sequence shown here is derived from an EMBL/GenBank/DDBJ whole genome shotgun (WGS) entry which is preliminary data.</text>
</comment>
<dbReference type="STRING" id="1797245.A2949_01065"/>
<keyword evidence="1" id="KW-0810">Translation regulation</keyword>
<dbReference type="Proteomes" id="UP000178585">
    <property type="component" value="Unassembled WGS sequence"/>
</dbReference>
<organism evidence="2 3">
    <name type="scientific">Candidatus Adlerbacteria bacterium RIFCSPLOWO2_01_FULL_54_21b</name>
    <dbReference type="NCBI Taxonomy" id="1797245"/>
    <lineage>
        <taxon>Bacteria</taxon>
        <taxon>Candidatus Adleribacteriota</taxon>
    </lineage>
</organism>
<dbReference type="PANTHER" id="PTHR33231">
    <property type="entry name" value="30S RIBOSOMAL PROTEIN"/>
    <property type="match status" value="1"/>
</dbReference>
<dbReference type="InterPro" id="IPR050574">
    <property type="entry name" value="HPF/YfiA_ribosome-assoc"/>
</dbReference>
<dbReference type="NCBIfam" id="TIGR00741">
    <property type="entry name" value="yfiA"/>
    <property type="match status" value="1"/>
</dbReference>
<protein>
    <submittedName>
        <fullName evidence="2">Ribosomal subunit interface protein</fullName>
    </submittedName>
</protein>
<evidence type="ECO:0000313" key="2">
    <source>
        <dbReference type="EMBL" id="OGC86226.1"/>
    </source>
</evidence>
<dbReference type="Pfam" id="PF02482">
    <property type="entry name" value="Ribosomal_S30AE"/>
    <property type="match status" value="1"/>
</dbReference>
<evidence type="ECO:0000256" key="1">
    <source>
        <dbReference type="ARBA" id="ARBA00022845"/>
    </source>
</evidence>
<proteinExistence type="predicted"/>
<dbReference type="InterPro" id="IPR036567">
    <property type="entry name" value="RHF-like"/>
</dbReference>
<reference evidence="2 3" key="1">
    <citation type="journal article" date="2016" name="Nat. Commun.">
        <title>Thousands of microbial genomes shed light on interconnected biogeochemical processes in an aquifer system.</title>
        <authorList>
            <person name="Anantharaman K."/>
            <person name="Brown C.T."/>
            <person name="Hug L.A."/>
            <person name="Sharon I."/>
            <person name="Castelle C.J."/>
            <person name="Probst A.J."/>
            <person name="Thomas B.C."/>
            <person name="Singh A."/>
            <person name="Wilkins M.J."/>
            <person name="Karaoz U."/>
            <person name="Brodie E.L."/>
            <person name="Williams K.H."/>
            <person name="Hubbard S.S."/>
            <person name="Banfield J.F."/>
        </authorList>
    </citation>
    <scope>NUCLEOTIDE SEQUENCE [LARGE SCALE GENOMIC DNA]</scope>
</reference>
<accession>A0A1F4XXF7</accession>
<sequence>MQNYNIKGTGVEVSDELRDYVERRLRNTEKFLQGDSAAHVDVELEYHAMRDGEKYRAEFTVRASGGLYRTESWGGSMHAAIDLAIAQLQNELSRDKKKRLHLVRRSAQRVKDYLRGLRNKI</sequence>
<dbReference type="AlphaFoldDB" id="A0A1F4XXF7"/>
<evidence type="ECO:0000313" key="3">
    <source>
        <dbReference type="Proteomes" id="UP000178585"/>
    </source>
</evidence>
<dbReference type="EMBL" id="MEWZ01000028">
    <property type="protein sequence ID" value="OGC86226.1"/>
    <property type="molecule type" value="Genomic_DNA"/>
</dbReference>
<dbReference type="SUPFAM" id="SSF69754">
    <property type="entry name" value="Ribosome binding protein Y (YfiA homologue)"/>
    <property type="match status" value="1"/>
</dbReference>
<dbReference type="GO" id="GO:0022627">
    <property type="term" value="C:cytosolic small ribosomal subunit"/>
    <property type="evidence" value="ECO:0007669"/>
    <property type="project" value="TreeGrafter"/>
</dbReference>
<dbReference type="Gene3D" id="3.30.160.100">
    <property type="entry name" value="Ribosome hibernation promotion factor-like"/>
    <property type="match status" value="1"/>
</dbReference>
<dbReference type="InterPro" id="IPR003489">
    <property type="entry name" value="RHF/RaiA"/>
</dbReference>
<gene>
    <name evidence="2" type="ORF">A2949_01065</name>
</gene>
<dbReference type="GO" id="GO:0043024">
    <property type="term" value="F:ribosomal small subunit binding"/>
    <property type="evidence" value="ECO:0007669"/>
    <property type="project" value="TreeGrafter"/>
</dbReference>
<dbReference type="GO" id="GO:0045900">
    <property type="term" value="P:negative regulation of translational elongation"/>
    <property type="evidence" value="ECO:0007669"/>
    <property type="project" value="TreeGrafter"/>
</dbReference>
<name>A0A1F4XXF7_9BACT</name>